<dbReference type="NCBIfam" id="TIGR00398">
    <property type="entry name" value="metG"/>
    <property type="match status" value="1"/>
</dbReference>
<evidence type="ECO:0000259" key="15">
    <source>
        <dbReference type="Pfam" id="PF19303"/>
    </source>
</evidence>
<dbReference type="InterPro" id="IPR033911">
    <property type="entry name" value="MetRS_core"/>
</dbReference>
<dbReference type="GO" id="GO:0005524">
    <property type="term" value="F:ATP binding"/>
    <property type="evidence" value="ECO:0007669"/>
    <property type="project" value="UniProtKB-KW"/>
</dbReference>
<feature type="domain" description="Methionyl/Leucyl tRNA synthetase" evidence="14">
    <location>
        <begin position="15"/>
        <end position="407"/>
    </location>
</feature>
<dbReference type="Proteomes" id="UP000298493">
    <property type="component" value="Unassembled WGS sequence"/>
</dbReference>
<dbReference type="PANTHER" id="PTHR45765">
    <property type="entry name" value="METHIONINE--TRNA LIGASE"/>
    <property type="match status" value="1"/>
</dbReference>
<gene>
    <name evidence="16" type="ORF">E6O75_ATG01643</name>
</gene>
<dbReference type="InterPro" id="IPR014758">
    <property type="entry name" value="Met-tRNA_synth"/>
</dbReference>
<dbReference type="CDD" id="cd00814">
    <property type="entry name" value="MetRS_core"/>
    <property type="match status" value="1"/>
</dbReference>
<dbReference type="Gene3D" id="3.40.50.620">
    <property type="entry name" value="HUPs"/>
    <property type="match status" value="1"/>
</dbReference>
<dbReference type="PANTHER" id="PTHR45765:SF1">
    <property type="entry name" value="METHIONINE--TRNA LIGASE, CYTOPLASMIC"/>
    <property type="match status" value="1"/>
</dbReference>
<dbReference type="EC" id="6.1.1.10" evidence="3"/>
<evidence type="ECO:0000256" key="3">
    <source>
        <dbReference type="ARBA" id="ARBA00012838"/>
    </source>
</evidence>
<dbReference type="InterPro" id="IPR015413">
    <property type="entry name" value="Methionyl/Leucyl_tRNA_Synth"/>
</dbReference>
<dbReference type="AlphaFoldDB" id="A0A4Z1NSQ8"/>
<dbReference type="EMBL" id="SNSC02000025">
    <property type="protein sequence ID" value="TID13665.1"/>
    <property type="molecule type" value="Genomic_DNA"/>
</dbReference>
<dbReference type="GO" id="GO:0004825">
    <property type="term" value="F:methionine-tRNA ligase activity"/>
    <property type="evidence" value="ECO:0007669"/>
    <property type="project" value="UniProtKB-EC"/>
</dbReference>
<dbReference type="PRINTS" id="PR01041">
    <property type="entry name" value="TRNASYNTHMET"/>
</dbReference>
<comment type="subcellular location">
    <subcellularLocation>
        <location evidence="1">Cytoplasm</location>
    </subcellularLocation>
</comment>
<dbReference type="Gene3D" id="2.20.28.20">
    <property type="entry name" value="Methionyl-tRNA synthetase, Zn-domain"/>
    <property type="match status" value="1"/>
</dbReference>
<keyword evidence="5 12" id="KW-0436">Ligase</keyword>
<dbReference type="InterPro" id="IPR001412">
    <property type="entry name" value="aa-tRNA-synth_I_CS"/>
</dbReference>
<evidence type="ECO:0000256" key="8">
    <source>
        <dbReference type="ARBA" id="ARBA00022917"/>
    </source>
</evidence>
<evidence type="ECO:0000313" key="16">
    <source>
        <dbReference type="EMBL" id="TID13665.1"/>
    </source>
</evidence>
<evidence type="ECO:0000256" key="1">
    <source>
        <dbReference type="ARBA" id="ARBA00004496"/>
    </source>
</evidence>
<evidence type="ECO:0000313" key="17">
    <source>
        <dbReference type="Proteomes" id="UP000298493"/>
    </source>
</evidence>
<keyword evidence="7 12" id="KW-0067">ATP-binding</keyword>
<dbReference type="SUPFAM" id="SSF47323">
    <property type="entry name" value="Anticodon-binding domain of a subclass of class I aminoacyl-tRNA synthetases"/>
    <property type="match status" value="1"/>
</dbReference>
<dbReference type="PROSITE" id="PS00178">
    <property type="entry name" value="AA_TRNA_LIGASE_I"/>
    <property type="match status" value="1"/>
</dbReference>
<evidence type="ECO:0000256" key="4">
    <source>
        <dbReference type="ARBA" id="ARBA00022490"/>
    </source>
</evidence>
<dbReference type="Pfam" id="PF19303">
    <property type="entry name" value="Anticodon_3"/>
    <property type="match status" value="1"/>
</dbReference>
<dbReference type="InterPro" id="IPR009080">
    <property type="entry name" value="tRNAsynth_Ia_anticodon-bd"/>
</dbReference>
<evidence type="ECO:0000256" key="6">
    <source>
        <dbReference type="ARBA" id="ARBA00022741"/>
    </source>
</evidence>
<dbReference type="GO" id="GO:0017101">
    <property type="term" value="C:aminoacyl-tRNA synthetase multienzyme complex"/>
    <property type="evidence" value="ECO:0007669"/>
    <property type="project" value="TreeGrafter"/>
</dbReference>
<dbReference type="InterPro" id="IPR029038">
    <property type="entry name" value="MetRS_Zn"/>
</dbReference>
<feature type="compositionally biased region" description="Basic residues" evidence="13">
    <location>
        <begin position="619"/>
        <end position="635"/>
    </location>
</feature>
<proteinExistence type="inferred from homology"/>
<dbReference type="GO" id="GO:0005829">
    <property type="term" value="C:cytosol"/>
    <property type="evidence" value="ECO:0007669"/>
    <property type="project" value="TreeGrafter"/>
</dbReference>
<evidence type="ECO:0000256" key="5">
    <source>
        <dbReference type="ARBA" id="ARBA00022598"/>
    </source>
</evidence>
<dbReference type="InterPro" id="IPR041872">
    <property type="entry name" value="Anticodon_Met"/>
</dbReference>
<dbReference type="InterPro" id="IPR014729">
    <property type="entry name" value="Rossmann-like_a/b/a_fold"/>
</dbReference>
<dbReference type="SUPFAM" id="SSF52374">
    <property type="entry name" value="Nucleotidylyl transferase"/>
    <property type="match status" value="1"/>
</dbReference>
<keyword evidence="6 12" id="KW-0547">Nucleotide-binding</keyword>
<evidence type="ECO:0000256" key="12">
    <source>
        <dbReference type="RuleBase" id="RU363039"/>
    </source>
</evidence>
<organism evidence="16 17">
    <name type="scientific">Venturia nashicola</name>
    <dbReference type="NCBI Taxonomy" id="86259"/>
    <lineage>
        <taxon>Eukaryota</taxon>
        <taxon>Fungi</taxon>
        <taxon>Dikarya</taxon>
        <taxon>Ascomycota</taxon>
        <taxon>Pezizomycotina</taxon>
        <taxon>Dothideomycetes</taxon>
        <taxon>Pleosporomycetidae</taxon>
        <taxon>Venturiales</taxon>
        <taxon>Venturiaceae</taxon>
        <taxon>Venturia</taxon>
    </lineage>
</organism>
<evidence type="ECO:0000256" key="2">
    <source>
        <dbReference type="ARBA" id="ARBA00005594"/>
    </source>
</evidence>
<accession>A0A4Z1NSQ8</accession>
<evidence type="ECO:0000256" key="10">
    <source>
        <dbReference type="ARBA" id="ARBA00030904"/>
    </source>
</evidence>
<dbReference type="Gene3D" id="1.10.730.10">
    <property type="entry name" value="Isoleucyl-tRNA Synthetase, Domain 1"/>
    <property type="match status" value="1"/>
</dbReference>
<keyword evidence="9 12" id="KW-0030">Aminoacyl-tRNA synthetase</keyword>
<feature type="compositionally biased region" description="Basic and acidic residues" evidence="13">
    <location>
        <begin position="646"/>
        <end position="674"/>
    </location>
</feature>
<dbReference type="FunFam" id="2.20.28.20:FF:000001">
    <property type="entry name" value="Methionine--tRNA ligase"/>
    <property type="match status" value="1"/>
</dbReference>
<name>A0A4Z1NSQ8_9PEZI</name>
<dbReference type="InterPro" id="IPR023458">
    <property type="entry name" value="Met-tRNA_ligase_1"/>
</dbReference>
<evidence type="ECO:0000256" key="9">
    <source>
        <dbReference type="ARBA" id="ARBA00023146"/>
    </source>
</evidence>
<evidence type="ECO:0000256" key="11">
    <source>
        <dbReference type="ARBA" id="ARBA00047364"/>
    </source>
</evidence>
<keyword evidence="8 12" id="KW-0648">Protein biosynthesis</keyword>
<reference evidence="16 17" key="1">
    <citation type="submission" date="2019-04" db="EMBL/GenBank/DDBJ databases">
        <title>High contiguity whole genome sequence and gene annotation resource for two Venturia nashicola isolates.</title>
        <authorList>
            <person name="Prokchorchik M."/>
            <person name="Won K."/>
            <person name="Lee Y."/>
            <person name="Choi E.D."/>
            <person name="Segonzac C."/>
            <person name="Sohn K.H."/>
        </authorList>
    </citation>
    <scope>NUCLEOTIDE SEQUENCE [LARGE SCALE GENOMIC DNA]</scope>
    <source>
        <strain evidence="16 17">PRI2</strain>
    </source>
</reference>
<feature type="compositionally biased region" description="Basic and acidic residues" evidence="13">
    <location>
        <begin position="596"/>
        <end position="609"/>
    </location>
</feature>
<evidence type="ECO:0000259" key="14">
    <source>
        <dbReference type="Pfam" id="PF09334"/>
    </source>
</evidence>
<keyword evidence="17" id="KW-1185">Reference proteome</keyword>
<comment type="caution">
    <text evidence="16">The sequence shown here is derived from an EMBL/GenBank/DDBJ whole genome shotgun (WGS) entry which is preliminary data.</text>
</comment>
<comment type="catalytic activity">
    <reaction evidence="11">
        <text>tRNA(Met) + L-methionine + ATP = L-methionyl-tRNA(Met) + AMP + diphosphate</text>
        <dbReference type="Rhea" id="RHEA:13481"/>
        <dbReference type="Rhea" id="RHEA-COMP:9667"/>
        <dbReference type="Rhea" id="RHEA-COMP:9698"/>
        <dbReference type="ChEBI" id="CHEBI:30616"/>
        <dbReference type="ChEBI" id="CHEBI:33019"/>
        <dbReference type="ChEBI" id="CHEBI:57844"/>
        <dbReference type="ChEBI" id="CHEBI:78442"/>
        <dbReference type="ChEBI" id="CHEBI:78530"/>
        <dbReference type="ChEBI" id="CHEBI:456215"/>
        <dbReference type="EC" id="6.1.1.10"/>
    </reaction>
</comment>
<dbReference type="CDD" id="cd07957">
    <property type="entry name" value="Anticodon_Ia_Met"/>
    <property type="match status" value="1"/>
</dbReference>
<feature type="domain" description="Methionyl-tRNA synthetase anticodon-binding" evidence="15">
    <location>
        <begin position="434"/>
        <end position="569"/>
    </location>
</feature>
<evidence type="ECO:0000256" key="7">
    <source>
        <dbReference type="ARBA" id="ARBA00022840"/>
    </source>
</evidence>
<dbReference type="SUPFAM" id="SSF57770">
    <property type="entry name" value="Methionyl-tRNA synthetase (MetRS), Zn-domain"/>
    <property type="match status" value="1"/>
</dbReference>
<dbReference type="Pfam" id="PF09334">
    <property type="entry name" value="tRNA-synt_1g"/>
    <property type="match status" value="1"/>
</dbReference>
<dbReference type="GO" id="GO:0006431">
    <property type="term" value="P:methionyl-tRNA aminoacylation"/>
    <property type="evidence" value="ECO:0007669"/>
    <property type="project" value="InterPro"/>
</dbReference>
<dbReference type="STRING" id="86259.A0A4Z1NSQ8"/>
<protein>
    <recommendedName>
        <fullName evidence="3">methionine--tRNA ligase</fullName>
        <ecNumber evidence="3">6.1.1.10</ecNumber>
    </recommendedName>
    <alternativeName>
        <fullName evidence="10">Methionyl-tRNA synthetase</fullName>
    </alternativeName>
</protein>
<feature type="region of interest" description="Disordered" evidence="13">
    <location>
        <begin position="586"/>
        <end position="674"/>
    </location>
</feature>
<keyword evidence="4" id="KW-0963">Cytoplasm</keyword>
<comment type="similarity">
    <text evidence="2 12">Belongs to the class-I aminoacyl-tRNA synthetase family.</text>
</comment>
<evidence type="ECO:0000256" key="13">
    <source>
        <dbReference type="SAM" id="MobiDB-lite"/>
    </source>
</evidence>
<sequence>MAPNPVLPEAGKKNVLITSALPYVNNIPHLGNIVGSVLSADAFARYSRLRGQPTLYICGSDEYGTATETKALEEKVTPEELCSKYHKIHKDVYDWFDISFDIFGRTPTEQQTTIAQDIFTALNKNGYLEEKTTKQPFCEHPEHEAFLADRFVEGTCPICQYNDARGDQCDGCGNLLDPLQLINPKCKIDGTAPVPRDTKHTFLLLDKLQPEIDRWQQESSTKGKWSQNGINIAQSWIRTGLEPRGITRDLKWGTPVPLPGYEKKVMYVWFDACIGYVSITACYSEEWEKWWRSDDVELYQFMGKDNVPFHTVVFPGSQIGTRQKWTKLHHLSTTEYLNYEGGKFSKSRGVGVFGNNAQATGVPSDIWRFYLLSHRPETSDSEFEWAAFISGNNDVLLKNLGNLVNRVVKFTLSKVYEGVVPDYTEYSDALLEEHKKLTNEKLAEYIADLDAVKLRAGLVDALAISGLGNKLLQDAGLDNKLAASDPKKCAAVVGLALNHVHLLASLISPYLPATAKNILQQLNADTLQIPDQYNFDTIKPAHKLGQSALLFTQIKAEKEQEWRDAYGGEAARKAKEDAAAAAAAKKEKMKKGKRKEVKEGDAAKPKEVELTAEELEAKKAKKKAEKAAKIAKGKAGRPQATAQPADEGKSVEAVEKKEIEEVTEGIEKTELHTS</sequence>